<keyword evidence="6" id="KW-0645">Protease</keyword>
<dbReference type="InterPro" id="IPR029062">
    <property type="entry name" value="Class_I_gatase-like"/>
</dbReference>
<protein>
    <recommendedName>
        <fullName evidence="5">Cyanophycinase</fullName>
        <ecNumber evidence="4">3.4.15.6</ecNumber>
    </recommendedName>
</protein>
<keyword evidence="7" id="KW-0378">Hydrolase</keyword>
<dbReference type="GO" id="GO:0008236">
    <property type="term" value="F:serine-type peptidase activity"/>
    <property type="evidence" value="ECO:0007669"/>
    <property type="project" value="UniProtKB-KW"/>
</dbReference>
<evidence type="ECO:0000256" key="4">
    <source>
        <dbReference type="ARBA" id="ARBA00013115"/>
    </source>
</evidence>
<name>F0SRY8_RUBBR</name>
<evidence type="ECO:0000256" key="1">
    <source>
        <dbReference type="ARBA" id="ARBA00001092"/>
    </source>
</evidence>
<keyword evidence="8" id="KW-0720">Serine protease</keyword>
<dbReference type="EC" id="3.4.15.6" evidence="4"/>
<dbReference type="PANTHER" id="PTHR36175">
    <property type="entry name" value="CYANOPHYCINASE"/>
    <property type="match status" value="1"/>
</dbReference>
<evidence type="ECO:0000313" key="11">
    <source>
        <dbReference type="Proteomes" id="UP000006860"/>
    </source>
</evidence>
<evidence type="ECO:0000256" key="9">
    <source>
        <dbReference type="SAM" id="SignalP"/>
    </source>
</evidence>
<evidence type="ECO:0000256" key="5">
    <source>
        <dbReference type="ARBA" id="ARBA00015719"/>
    </source>
</evidence>
<comment type="function">
    <text evidence="2">Exopeptidase that catalyzes the hydrolytic cleavage of multi-L-arginyl-poly-L-aspartic acid (cyanophycin; a water-insoluble reserve polymer) into aspartate-arginine dipeptides.</text>
</comment>
<proteinExistence type="inferred from homology"/>
<dbReference type="InterPro" id="IPR011811">
    <property type="entry name" value="Peptidase_S51_cyanophycinase"/>
</dbReference>
<gene>
    <name evidence="10" type="ordered locus">Plabr_3736</name>
</gene>
<keyword evidence="9" id="KW-0732">Signal</keyword>
<accession>F0SRY8</accession>
<evidence type="ECO:0000256" key="7">
    <source>
        <dbReference type="ARBA" id="ARBA00022801"/>
    </source>
</evidence>
<dbReference type="Proteomes" id="UP000006860">
    <property type="component" value="Chromosome"/>
</dbReference>
<evidence type="ECO:0000256" key="8">
    <source>
        <dbReference type="ARBA" id="ARBA00022825"/>
    </source>
</evidence>
<dbReference type="STRING" id="756272.Plabr_3736"/>
<evidence type="ECO:0000256" key="2">
    <source>
        <dbReference type="ARBA" id="ARBA00002039"/>
    </source>
</evidence>
<dbReference type="RefSeq" id="WP_013630045.1">
    <property type="nucleotide sequence ID" value="NC_015174.1"/>
</dbReference>
<comment type="catalytic activity">
    <reaction evidence="1">
        <text>[L-4-(L-arginin-2-N-yl)aspartate](n) + H2O = [L-4-(L-arginin-2-N-yl)aspartate](n-1) + L-4-(L-arginin-2-N-yl)aspartate</text>
        <dbReference type="Rhea" id="RHEA:12845"/>
        <dbReference type="Rhea" id="RHEA-COMP:13728"/>
        <dbReference type="Rhea" id="RHEA-COMP:13734"/>
        <dbReference type="ChEBI" id="CHEBI:15377"/>
        <dbReference type="ChEBI" id="CHEBI:137986"/>
        <dbReference type="ChEBI" id="CHEBI:137991"/>
        <dbReference type="EC" id="3.4.15.6"/>
    </reaction>
</comment>
<dbReference type="CDD" id="cd03145">
    <property type="entry name" value="GAT1_cyanophycinase"/>
    <property type="match status" value="1"/>
</dbReference>
<dbReference type="AlphaFoldDB" id="F0SRY8"/>
<organism evidence="10 11">
    <name type="scientific">Rubinisphaera brasiliensis (strain ATCC 49424 / DSM 5305 / JCM 21570 / IAM 15109 / NBRC 103401 / IFAM 1448)</name>
    <name type="common">Planctomyces brasiliensis</name>
    <dbReference type="NCBI Taxonomy" id="756272"/>
    <lineage>
        <taxon>Bacteria</taxon>
        <taxon>Pseudomonadati</taxon>
        <taxon>Planctomycetota</taxon>
        <taxon>Planctomycetia</taxon>
        <taxon>Planctomycetales</taxon>
        <taxon>Planctomycetaceae</taxon>
        <taxon>Rubinisphaera</taxon>
    </lineage>
</organism>
<dbReference type="MEROPS" id="S51.003"/>
<dbReference type="NCBIfam" id="TIGR02069">
    <property type="entry name" value="cyanophycinase"/>
    <property type="match status" value="1"/>
</dbReference>
<evidence type="ECO:0000256" key="6">
    <source>
        <dbReference type="ARBA" id="ARBA00022670"/>
    </source>
</evidence>
<dbReference type="InterPro" id="IPR005320">
    <property type="entry name" value="Peptidase_S51"/>
</dbReference>
<evidence type="ECO:0000256" key="3">
    <source>
        <dbReference type="ARBA" id="ARBA00006534"/>
    </source>
</evidence>
<dbReference type="GO" id="GO:0008241">
    <property type="term" value="F:peptidyl-dipeptidase activity"/>
    <property type="evidence" value="ECO:0007669"/>
    <property type="project" value="UniProtKB-EC"/>
</dbReference>
<feature type="chain" id="PRO_5003256616" description="Cyanophycinase" evidence="9">
    <location>
        <begin position="36"/>
        <end position="277"/>
    </location>
</feature>
<feature type="signal peptide" evidence="9">
    <location>
        <begin position="1"/>
        <end position="35"/>
    </location>
</feature>
<dbReference type="OrthoDB" id="9799980at2"/>
<dbReference type="KEGG" id="pbs:Plabr_3736"/>
<sequence>MLKLTGKALQMNAFVSRVGGFLLVMASLCCTPVEAGDSDRPEPAGRDGSLVICGGGPMAEGVLDHFAQLAGADAGYLVVIPTAGSDSTAEDVARLTERWKSRGLGEVVVLHTRDREIADSIEFVEPLKLATGVWIGGGKQSQLAQSYVGTATETEILNVFDRGGVIGGTSAGAAIQSRVMIQSGNPIPVVRQGLDLLPDAIIDQHFLRRNRFNRLLSAVDQHPGKLGIGIDEGTAIVYRNGRCKVWGESYVTVIKQVQDTRQNAISTFRAGQEFPLD</sequence>
<dbReference type="EMBL" id="CP002546">
    <property type="protein sequence ID" value="ADY61326.1"/>
    <property type="molecule type" value="Genomic_DNA"/>
</dbReference>
<dbReference type="PANTHER" id="PTHR36175:SF1">
    <property type="entry name" value="CYANOPHYCINASE"/>
    <property type="match status" value="1"/>
</dbReference>
<keyword evidence="11" id="KW-1185">Reference proteome</keyword>
<dbReference type="Gene3D" id="3.40.50.880">
    <property type="match status" value="1"/>
</dbReference>
<dbReference type="GO" id="GO:0006508">
    <property type="term" value="P:proteolysis"/>
    <property type="evidence" value="ECO:0007669"/>
    <property type="project" value="UniProtKB-KW"/>
</dbReference>
<dbReference type="SUPFAM" id="SSF52317">
    <property type="entry name" value="Class I glutamine amidotransferase-like"/>
    <property type="match status" value="1"/>
</dbReference>
<dbReference type="eggNOG" id="COG4242">
    <property type="taxonomic scope" value="Bacteria"/>
</dbReference>
<dbReference type="Pfam" id="PF03575">
    <property type="entry name" value="Peptidase_S51"/>
    <property type="match status" value="1"/>
</dbReference>
<dbReference type="HOGENOM" id="CLU_053928_0_1_0"/>
<evidence type="ECO:0000313" key="10">
    <source>
        <dbReference type="EMBL" id="ADY61326.1"/>
    </source>
</evidence>
<reference evidence="11" key="1">
    <citation type="submission" date="2011-02" db="EMBL/GenBank/DDBJ databases">
        <title>The complete genome of Planctomyces brasiliensis DSM 5305.</title>
        <authorList>
            <person name="Lucas S."/>
            <person name="Copeland A."/>
            <person name="Lapidus A."/>
            <person name="Bruce D."/>
            <person name="Goodwin L."/>
            <person name="Pitluck S."/>
            <person name="Kyrpides N."/>
            <person name="Mavromatis K."/>
            <person name="Pagani I."/>
            <person name="Ivanova N."/>
            <person name="Ovchinnikova G."/>
            <person name="Lu M."/>
            <person name="Detter J.C."/>
            <person name="Han C."/>
            <person name="Land M."/>
            <person name="Hauser L."/>
            <person name="Markowitz V."/>
            <person name="Cheng J.-F."/>
            <person name="Hugenholtz P."/>
            <person name="Woyke T."/>
            <person name="Wu D."/>
            <person name="Tindall B."/>
            <person name="Pomrenke H.G."/>
            <person name="Brambilla E."/>
            <person name="Klenk H.-P."/>
            <person name="Eisen J.A."/>
        </authorList>
    </citation>
    <scope>NUCLEOTIDE SEQUENCE [LARGE SCALE GENOMIC DNA]</scope>
    <source>
        <strain evidence="11">ATCC 49424 / DSM 5305 / JCM 21570 / IAM 15109 / NBRC 103401 / IFAM 1448</strain>
    </source>
</reference>
<comment type="similarity">
    <text evidence="3">Belongs to the peptidase S51 family.</text>
</comment>